<proteinExistence type="predicted"/>
<comment type="caution">
    <text evidence="2">The sequence shown here is derived from an EMBL/GenBank/DDBJ whole genome shotgun (WGS) entry which is preliminary data.</text>
</comment>
<reference evidence="2 3" key="1">
    <citation type="submission" date="2018-03" db="EMBL/GenBank/DDBJ databases">
        <title>Genomic Encyclopedia of Archaeal and Bacterial Type Strains, Phase II (KMG-II): from individual species to whole genera.</title>
        <authorList>
            <person name="Goeker M."/>
        </authorList>
    </citation>
    <scope>NUCLEOTIDE SEQUENCE [LARGE SCALE GENOMIC DNA]</scope>
    <source>
        <strain evidence="2 3">DSM 43146</strain>
    </source>
</reference>
<keyword evidence="1" id="KW-1133">Transmembrane helix</keyword>
<accession>A0A2T0KHJ1</accession>
<keyword evidence="1" id="KW-0472">Membrane</keyword>
<dbReference type="AlphaFoldDB" id="A0A2T0KHJ1"/>
<organism evidence="2 3">
    <name type="scientific">Actinoplanes italicus</name>
    <dbReference type="NCBI Taxonomy" id="113567"/>
    <lineage>
        <taxon>Bacteria</taxon>
        <taxon>Bacillati</taxon>
        <taxon>Actinomycetota</taxon>
        <taxon>Actinomycetes</taxon>
        <taxon>Micromonosporales</taxon>
        <taxon>Micromonosporaceae</taxon>
        <taxon>Actinoplanes</taxon>
    </lineage>
</organism>
<dbReference type="InterPro" id="IPR008999">
    <property type="entry name" value="Actin-crosslinking"/>
</dbReference>
<gene>
    <name evidence="2" type="ORF">CLV67_104430</name>
</gene>
<name>A0A2T0KHJ1_9ACTN</name>
<dbReference type="OrthoDB" id="9857672at2"/>
<protein>
    <submittedName>
        <fullName evidence="2">Uncharacterized protein</fullName>
    </submittedName>
</protein>
<evidence type="ECO:0000313" key="2">
    <source>
        <dbReference type="EMBL" id="PRX22902.1"/>
    </source>
</evidence>
<dbReference type="Proteomes" id="UP000239415">
    <property type="component" value="Unassembled WGS sequence"/>
</dbReference>
<keyword evidence="3" id="KW-1185">Reference proteome</keyword>
<keyword evidence="1" id="KW-0812">Transmembrane</keyword>
<dbReference type="SUPFAM" id="SSF50405">
    <property type="entry name" value="Actin-crosslinking proteins"/>
    <property type="match status" value="1"/>
</dbReference>
<evidence type="ECO:0000256" key="1">
    <source>
        <dbReference type="SAM" id="Phobius"/>
    </source>
</evidence>
<feature type="transmembrane region" description="Helical" evidence="1">
    <location>
        <begin position="20"/>
        <end position="42"/>
    </location>
</feature>
<dbReference type="EMBL" id="PVMZ01000004">
    <property type="protein sequence ID" value="PRX22902.1"/>
    <property type="molecule type" value="Genomic_DNA"/>
</dbReference>
<sequence length="192" mass="20447">MTDISGETPGAPAPATSRPLFGRSAAAILAAVVMVGTALFAVSPAEAAAAPCHGWRTLVHGETGLNAVVEPGQPWHVRLGRGGNGFQNFMFCDAGTHNPTGTRKVAFSSNAYRYLTADISTGRVSATGTNPDGFDYWFVCYLDSTWVEIRFSVAGHYLGRNSSGYVIASDMTPNGNILWHRSQFDGLSLTRC</sequence>
<evidence type="ECO:0000313" key="3">
    <source>
        <dbReference type="Proteomes" id="UP000239415"/>
    </source>
</evidence>
<dbReference type="RefSeq" id="WP_146169087.1">
    <property type="nucleotide sequence ID" value="NZ_BOMO01000022.1"/>
</dbReference>